<comment type="caution">
    <text evidence="3">The sequence shown here is derived from an EMBL/GenBank/DDBJ whole genome shotgun (WGS) entry which is preliminary data.</text>
</comment>
<evidence type="ECO:0000313" key="3">
    <source>
        <dbReference type="EMBL" id="TYS74395.1"/>
    </source>
</evidence>
<feature type="signal peptide" evidence="2">
    <location>
        <begin position="1"/>
        <end position="24"/>
    </location>
</feature>
<reference evidence="3 4" key="1">
    <citation type="submission" date="2019-08" db="EMBL/GenBank/DDBJ databases">
        <title>Bacillus genomes from the desert of Cuatro Cienegas, Coahuila.</title>
        <authorList>
            <person name="Olmedo-Alvarez G."/>
        </authorList>
    </citation>
    <scope>NUCLEOTIDE SEQUENCE [LARGE SCALE GENOMIC DNA]</scope>
    <source>
        <strain evidence="3 4">CH98b_3T</strain>
    </source>
</reference>
<evidence type="ECO:0000313" key="4">
    <source>
        <dbReference type="Proteomes" id="UP000324517"/>
    </source>
</evidence>
<feature type="compositionally biased region" description="Low complexity" evidence="1">
    <location>
        <begin position="28"/>
        <end position="38"/>
    </location>
</feature>
<dbReference type="EMBL" id="VTET01000001">
    <property type="protein sequence ID" value="TYS74395.1"/>
    <property type="molecule type" value="Genomic_DNA"/>
</dbReference>
<gene>
    <name evidence="3" type="ORF">FZC75_01450</name>
</gene>
<feature type="chain" id="PRO_5022734998" description="DUF5666 domain-containing protein" evidence="2">
    <location>
        <begin position="25"/>
        <end position="202"/>
    </location>
</feature>
<dbReference type="InterPro" id="IPR021598">
    <property type="entry name" value="DUF3221"/>
</dbReference>
<proteinExistence type="predicted"/>
<accession>A0A5D4TGJ9</accession>
<dbReference type="OrthoDB" id="2873723at2"/>
<dbReference type="RefSeq" id="WP_010194200.1">
    <property type="nucleotide sequence ID" value="NZ_JBNILM010000001.1"/>
</dbReference>
<evidence type="ECO:0000256" key="2">
    <source>
        <dbReference type="SAM" id="SignalP"/>
    </source>
</evidence>
<dbReference type="AlphaFoldDB" id="A0A5D4TGJ9"/>
<dbReference type="Proteomes" id="UP000324517">
    <property type="component" value="Unassembled WGS sequence"/>
</dbReference>
<dbReference type="Pfam" id="PF11518">
    <property type="entry name" value="DUF3221"/>
    <property type="match status" value="1"/>
</dbReference>
<keyword evidence="2" id="KW-0732">Signal</keyword>
<dbReference type="PROSITE" id="PS51257">
    <property type="entry name" value="PROKAR_LIPOPROTEIN"/>
    <property type="match status" value="1"/>
</dbReference>
<evidence type="ECO:0008006" key="5">
    <source>
        <dbReference type="Google" id="ProtNLM"/>
    </source>
</evidence>
<evidence type="ECO:0000256" key="1">
    <source>
        <dbReference type="SAM" id="MobiDB-lite"/>
    </source>
</evidence>
<feature type="region of interest" description="Disordered" evidence="1">
    <location>
        <begin position="28"/>
        <end position="48"/>
    </location>
</feature>
<organism evidence="3 4">
    <name type="scientific">Sutcliffiella horikoshii</name>
    <dbReference type="NCBI Taxonomy" id="79883"/>
    <lineage>
        <taxon>Bacteria</taxon>
        <taxon>Bacillati</taxon>
        <taxon>Bacillota</taxon>
        <taxon>Bacilli</taxon>
        <taxon>Bacillales</taxon>
        <taxon>Bacillaceae</taxon>
        <taxon>Sutcliffiella</taxon>
    </lineage>
</organism>
<name>A0A5D4TGJ9_9BACI</name>
<sequence length="202" mass="21393">MKTIKFMSLLACFLLLFGCGTAGGNDNNNSSGSNSGSNEEAPNEEPVDVGDQAVEDLTGYIVSVSDEGQTRILVTGQHPSSGGSGTSATMYTLEEDTKVESSAGEPLEAADLMVGMKVTVWNSGIVAESFPAQSGAIKVVVDEGQDELEQKAIAKALEEVEDGYPWHVEEVTEQAEGLYKVTLKNLLDDSEPVDIEVEVKEG</sequence>
<protein>
    <recommendedName>
        <fullName evidence="5">DUF5666 domain-containing protein</fullName>
    </recommendedName>
</protein>